<dbReference type="GO" id="GO:0042645">
    <property type="term" value="C:mitochondrial nucleoid"/>
    <property type="evidence" value="ECO:0007669"/>
    <property type="project" value="TreeGrafter"/>
</dbReference>
<dbReference type="PANTHER" id="PTHR21053:SF2">
    <property type="entry name" value="TRANSCRIPTION ELONGATION FACTOR, MITOCHONDRIAL"/>
    <property type="match status" value="1"/>
</dbReference>
<keyword evidence="2" id="KW-1185">Reference proteome</keyword>
<dbReference type="EMBL" id="OU963862">
    <property type="protein sequence ID" value="CAH0381145.1"/>
    <property type="molecule type" value="Genomic_DNA"/>
</dbReference>
<dbReference type="PANTHER" id="PTHR21053">
    <property type="entry name" value="TRANSCRIPTION ELONGATION FACTOR, MITOCHONDRIAL"/>
    <property type="match status" value="1"/>
</dbReference>
<evidence type="ECO:0000313" key="2">
    <source>
        <dbReference type="Proteomes" id="UP001152759"/>
    </source>
</evidence>
<dbReference type="AlphaFoldDB" id="A0A9P0A177"/>
<dbReference type="Proteomes" id="UP001152759">
    <property type="component" value="Chromosome 1"/>
</dbReference>
<sequence>MKNSLLRCRCMKFAKVSHLSFSQSSQNILNSGPSLMINDSGSQTVKKKRGKTSSTFCIPVLDTSFIQELSSVVAVNLRLDSISWSKLCRKDNLLSDWGIVHLPHDIIRMDPIKLFELLQSIYEKLPTADIYVMEQIKQRQGSKNPGTNVAFMMRLQILSMLIPMLSARRPSPFSEENDTSVSRIALLKPYLASRLFNLLVADEQIAVEPIVKKMLNNEPSRTHSPLKISDDARHSYQGGRSAFDRENMGVALLMNVTFMELLVYANPSSHTILLKNFDDFVRR</sequence>
<protein>
    <submittedName>
        <fullName evidence="1">Uncharacterized protein</fullName>
    </submittedName>
</protein>
<dbReference type="KEGG" id="btab:109041116"/>
<gene>
    <name evidence="1" type="ORF">BEMITA_LOCUS823</name>
</gene>
<organism evidence="1 2">
    <name type="scientific">Bemisia tabaci</name>
    <name type="common">Sweetpotato whitefly</name>
    <name type="synonym">Aleurodes tabaci</name>
    <dbReference type="NCBI Taxonomy" id="7038"/>
    <lineage>
        <taxon>Eukaryota</taxon>
        <taxon>Metazoa</taxon>
        <taxon>Ecdysozoa</taxon>
        <taxon>Arthropoda</taxon>
        <taxon>Hexapoda</taxon>
        <taxon>Insecta</taxon>
        <taxon>Pterygota</taxon>
        <taxon>Neoptera</taxon>
        <taxon>Paraneoptera</taxon>
        <taxon>Hemiptera</taxon>
        <taxon>Sternorrhyncha</taxon>
        <taxon>Aleyrodoidea</taxon>
        <taxon>Aleyrodidae</taxon>
        <taxon>Aleyrodinae</taxon>
        <taxon>Bemisia</taxon>
    </lineage>
</organism>
<proteinExistence type="predicted"/>
<reference evidence="1" key="1">
    <citation type="submission" date="2021-12" db="EMBL/GenBank/DDBJ databases">
        <authorList>
            <person name="King R."/>
        </authorList>
    </citation>
    <scope>NUCLEOTIDE SEQUENCE</scope>
</reference>
<name>A0A9P0A177_BEMTA</name>
<evidence type="ECO:0000313" key="1">
    <source>
        <dbReference type="EMBL" id="CAH0381145.1"/>
    </source>
</evidence>
<dbReference type="InterPro" id="IPR039150">
    <property type="entry name" value="TEFM"/>
</dbReference>
<dbReference type="GO" id="GO:0006392">
    <property type="term" value="P:transcription elongation by mitochondrial RNA polymerase"/>
    <property type="evidence" value="ECO:0007669"/>
    <property type="project" value="InterPro"/>
</dbReference>
<accession>A0A9P0A177</accession>
<dbReference type="GO" id="GO:0030337">
    <property type="term" value="F:DNA polymerase processivity factor activity"/>
    <property type="evidence" value="ECO:0007669"/>
    <property type="project" value="TreeGrafter"/>
</dbReference>